<proteinExistence type="inferred from homology"/>
<evidence type="ECO:0000313" key="8">
    <source>
        <dbReference type="EMBL" id="AEE49168.1"/>
    </source>
</evidence>
<dbReference type="NCBIfam" id="NF001453">
    <property type="entry name" value="PRK00312.1"/>
    <property type="match status" value="1"/>
</dbReference>
<dbReference type="Pfam" id="PF01135">
    <property type="entry name" value="PCMT"/>
    <property type="match status" value="1"/>
</dbReference>
<dbReference type="OrthoDB" id="9810066at2"/>
<gene>
    <name evidence="7" type="primary">pcm</name>
    <name evidence="8" type="ordered locus">Halhy_1273</name>
</gene>
<keyword evidence="9" id="KW-1185">Reference proteome</keyword>
<dbReference type="SUPFAM" id="SSF53335">
    <property type="entry name" value="S-adenosyl-L-methionine-dependent methyltransferases"/>
    <property type="match status" value="1"/>
</dbReference>
<name>F4KU32_HALH1</name>
<evidence type="ECO:0000256" key="3">
    <source>
        <dbReference type="ARBA" id="ARBA00022490"/>
    </source>
</evidence>
<keyword evidence="5 7" id="KW-0808">Transferase</keyword>
<evidence type="ECO:0000256" key="7">
    <source>
        <dbReference type="HAMAP-Rule" id="MF_00090"/>
    </source>
</evidence>
<dbReference type="NCBIfam" id="TIGR00080">
    <property type="entry name" value="pimt"/>
    <property type="match status" value="1"/>
</dbReference>
<dbReference type="Gene3D" id="3.40.50.150">
    <property type="entry name" value="Vaccinia Virus protein VP39"/>
    <property type="match status" value="1"/>
</dbReference>
<dbReference type="PANTHER" id="PTHR11579">
    <property type="entry name" value="PROTEIN-L-ISOASPARTATE O-METHYLTRANSFERASE"/>
    <property type="match status" value="1"/>
</dbReference>
<dbReference type="AlphaFoldDB" id="F4KU32"/>
<accession>F4KU32</accession>
<sequence>MQDTYRHRGMRRRLVEGLRKRGIKDEKVLEAIGTLPRHFFLDKAFEDHAYLDKAFPIGNDQTISQPYTVAYMTELLEVEKRHKTLEVGTGSGYQACVLAQLGARVYSIERQKDLYERAKMLLPSMGYPQIRLFYRDGYKGLPEYAPFDRIIVTAGAPYIPEALREQLAVGGVMVIPVGEEEQTMVRVRRIAENLFEEEPLGPFRFVPFVEGLNE</sequence>
<evidence type="ECO:0000256" key="5">
    <source>
        <dbReference type="ARBA" id="ARBA00022679"/>
    </source>
</evidence>
<dbReference type="HOGENOM" id="CLU_055432_2_0_10"/>
<dbReference type="GO" id="GO:0005737">
    <property type="term" value="C:cytoplasm"/>
    <property type="evidence" value="ECO:0007669"/>
    <property type="project" value="UniProtKB-SubCell"/>
</dbReference>
<reference key="2">
    <citation type="submission" date="2011-04" db="EMBL/GenBank/DDBJ databases">
        <title>Complete sequence of chromosome of Haliscomenobacter hydrossis DSM 1100.</title>
        <authorList>
            <consortium name="US DOE Joint Genome Institute (JGI-PGF)"/>
            <person name="Lucas S."/>
            <person name="Han J."/>
            <person name="Lapidus A."/>
            <person name="Bruce D."/>
            <person name="Goodwin L."/>
            <person name="Pitluck S."/>
            <person name="Peters L."/>
            <person name="Kyrpides N."/>
            <person name="Mavromatis K."/>
            <person name="Ivanova N."/>
            <person name="Ovchinnikova G."/>
            <person name="Pagani I."/>
            <person name="Daligault H."/>
            <person name="Detter J.C."/>
            <person name="Han C."/>
            <person name="Land M."/>
            <person name="Hauser L."/>
            <person name="Markowitz V."/>
            <person name="Cheng J.-F."/>
            <person name="Hugenholtz P."/>
            <person name="Woyke T."/>
            <person name="Wu D."/>
            <person name="Verbarg S."/>
            <person name="Frueling A."/>
            <person name="Brambilla E."/>
            <person name="Klenk H.-P."/>
            <person name="Eisen J.A."/>
        </authorList>
    </citation>
    <scope>NUCLEOTIDE SEQUENCE</scope>
    <source>
        <strain>DSM 1100</strain>
    </source>
</reference>
<dbReference type="GO" id="GO:0004719">
    <property type="term" value="F:protein-L-isoaspartate (D-aspartate) O-methyltransferase activity"/>
    <property type="evidence" value="ECO:0007669"/>
    <property type="project" value="UniProtKB-UniRule"/>
</dbReference>
<dbReference type="KEGG" id="hhy:Halhy_1273"/>
<evidence type="ECO:0000256" key="4">
    <source>
        <dbReference type="ARBA" id="ARBA00022603"/>
    </source>
</evidence>
<dbReference type="InterPro" id="IPR000682">
    <property type="entry name" value="PCMT"/>
</dbReference>
<feature type="active site" evidence="7">
    <location>
        <position position="64"/>
    </location>
</feature>
<dbReference type="eggNOG" id="COG2518">
    <property type="taxonomic scope" value="Bacteria"/>
</dbReference>
<dbReference type="RefSeq" id="WP_013763723.1">
    <property type="nucleotide sequence ID" value="NC_015510.1"/>
</dbReference>
<organism evidence="8 9">
    <name type="scientific">Haliscomenobacter hydrossis (strain ATCC 27775 / DSM 1100 / LMG 10767 / O)</name>
    <dbReference type="NCBI Taxonomy" id="760192"/>
    <lineage>
        <taxon>Bacteria</taxon>
        <taxon>Pseudomonadati</taxon>
        <taxon>Bacteroidota</taxon>
        <taxon>Saprospiria</taxon>
        <taxon>Saprospirales</taxon>
        <taxon>Haliscomenobacteraceae</taxon>
        <taxon>Haliscomenobacter</taxon>
    </lineage>
</organism>
<dbReference type="EMBL" id="CP002691">
    <property type="protein sequence ID" value="AEE49168.1"/>
    <property type="molecule type" value="Genomic_DNA"/>
</dbReference>
<evidence type="ECO:0000256" key="2">
    <source>
        <dbReference type="ARBA" id="ARBA00005369"/>
    </source>
</evidence>
<dbReference type="HAMAP" id="MF_00090">
    <property type="entry name" value="PIMT"/>
    <property type="match status" value="1"/>
</dbReference>
<keyword evidence="4 7" id="KW-0489">Methyltransferase</keyword>
<dbReference type="CDD" id="cd02440">
    <property type="entry name" value="AdoMet_MTases"/>
    <property type="match status" value="1"/>
</dbReference>
<evidence type="ECO:0000256" key="1">
    <source>
        <dbReference type="ARBA" id="ARBA00004496"/>
    </source>
</evidence>
<comment type="subcellular location">
    <subcellularLocation>
        <location evidence="1 7">Cytoplasm</location>
    </subcellularLocation>
</comment>
<comment type="catalytic activity">
    <reaction evidence="7">
        <text>[protein]-L-isoaspartate + S-adenosyl-L-methionine = [protein]-L-isoaspartate alpha-methyl ester + S-adenosyl-L-homocysteine</text>
        <dbReference type="Rhea" id="RHEA:12705"/>
        <dbReference type="Rhea" id="RHEA-COMP:12143"/>
        <dbReference type="Rhea" id="RHEA-COMP:12144"/>
        <dbReference type="ChEBI" id="CHEBI:57856"/>
        <dbReference type="ChEBI" id="CHEBI:59789"/>
        <dbReference type="ChEBI" id="CHEBI:90596"/>
        <dbReference type="ChEBI" id="CHEBI:90598"/>
        <dbReference type="EC" id="2.1.1.77"/>
    </reaction>
</comment>
<comment type="similarity">
    <text evidence="2 7">Belongs to the methyltransferase superfamily. L-isoaspartyl/D-aspartyl protein methyltransferase family.</text>
</comment>
<dbReference type="EC" id="2.1.1.77" evidence="7"/>
<comment type="function">
    <text evidence="7">Catalyzes the methyl esterification of L-isoaspartyl residues in peptides and proteins that result from spontaneous decomposition of normal L-aspartyl and L-asparaginyl residues. It plays a role in the repair and/or degradation of damaged proteins.</text>
</comment>
<reference evidence="8 9" key="1">
    <citation type="journal article" date="2011" name="Stand. Genomic Sci.">
        <title>Complete genome sequence of Haliscomenobacter hydrossis type strain (O).</title>
        <authorList>
            <consortium name="US DOE Joint Genome Institute (JGI-PGF)"/>
            <person name="Daligault H."/>
            <person name="Lapidus A."/>
            <person name="Zeytun A."/>
            <person name="Nolan M."/>
            <person name="Lucas S."/>
            <person name="Del Rio T.G."/>
            <person name="Tice H."/>
            <person name="Cheng J.F."/>
            <person name="Tapia R."/>
            <person name="Han C."/>
            <person name="Goodwin L."/>
            <person name="Pitluck S."/>
            <person name="Liolios K."/>
            <person name="Pagani I."/>
            <person name="Ivanova N."/>
            <person name="Huntemann M."/>
            <person name="Mavromatis K."/>
            <person name="Mikhailova N."/>
            <person name="Pati A."/>
            <person name="Chen A."/>
            <person name="Palaniappan K."/>
            <person name="Land M."/>
            <person name="Hauser L."/>
            <person name="Brambilla E.M."/>
            <person name="Rohde M."/>
            <person name="Verbarg S."/>
            <person name="Goker M."/>
            <person name="Bristow J."/>
            <person name="Eisen J.A."/>
            <person name="Markowitz V."/>
            <person name="Hugenholtz P."/>
            <person name="Kyrpides N.C."/>
            <person name="Klenk H.P."/>
            <person name="Woyke T."/>
        </authorList>
    </citation>
    <scope>NUCLEOTIDE SEQUENCE [LARGE SCALE GENOMIC DNA]</scope>
    <source>
        <strain evidence="9">ATCC 27775 / DSM 1100 / LMG 10767 / O</strain>
    </source>
</reference>
<evidence type="ECO:0000256" key="6">
    <source>
        <dbReference type="ARBA" id="ARBA00022691"/>
    </source>
</evidence>
<evidence type="ECO:0000313" key="9">
    <source>
        <dbReference type="Proteomes" id="UP000008461"/>
    </source>
</evidence>
<dbReference type="GO" id="GO:0032259">
    <property type="term" value="P:methylation"/>
    <property type="evidence" value="ECO:0007669"/>
    <property type="project" value="UniProtKB-KW"/>
</dbReference>
<protein>
    <recommendedName>
        <fullName evidence="7">Protein-L-isoaspartate O-methyltransferase</fullName>
        <ecNumber evidence="7">2.1.1.77</ecNumber>
    </recommendedName>
    <alternativeName>
        <fullName evidence="7">L-isoaspartyl protein carboxyl methyltransferase</fullName>
    </alternativeName>
    <alternativeName>
        <fullName evidence="7">Protein L-isoaspartyl methyltransferase</fullName>
    </alternativeName>
    <alternativeName>
        <fullName evidence="7">Protein-beta-aspartate methyltransferase</fullName>
        <shortName evidence="7">PIMT</shortName>
    </alternativeName>
</protein>
<keyword evidence="3 7" id="KW-0963">Cytoplasm</keyword>
<keyword evidence="6 7" id="KW-0949">S-adenosyl-L-methionine</keyword>
<dbReference type="PANTHER" id="PTHR11579:SF0">
    <property type="entry name" value="PROTEIN-L-ISOASPARTATE(D-ASPARTATE) O-METHYLTRANSFERASE"/>
    <property type="match status" value="1"/>
</dbReference>
<dbReference type="Proteomes" id="UP000008461">
    <property type="component" value="Chromosome"/>
</dbReference>
<dbReference type="GO" id="GO:0030091">
    <property type="term" value="P:protein repair"/>
    <property type="evidence" value="ECO:0007669"/>
    <property type="project" value="UniProtKB-UniRule"/>
</dbReference>
<dbReference type="FunFam" id="3.40.50.150:FF:000010">
    <property type="entry name" value="Protein-L-isoaspartate O-methyltransferase"/>
    <property type="match status" value="1"/>
</dbReference>
<dbReference type="InterPro" id="IPR029063">
    <property type="entry name" value="SAM-dependent_MTases_sf"/>
</dbReference>
<dbReference type="STRING" id="760192.Halhy_1273"/>